<dbReference type="PANTHER" id="PTHR42682:SF3">
    <property type="entry name" value="FORMATE HYDROGENLYASE SUBUNIT 3-RELATED"/>
    <property type="match status" value="1"/>
</dbReference>
<dbReference type="GO" id="GO:0042773">
    <property type="term" value="P:ATP synthesis coupled electron transport"/>
    <property type="evidence" value="ECO:0007669"/>
    <property type="project" value="InterPro"/>
</dbReference>
<feature type="transmembrane region" description="Helical" evidence="8">
    <location>
        <begin position="267"/>
        <end position="289"/>
    </location>
</feature>
<evidence type="ECO:0000259" key="10">
    <source>
        <dbReference type="Pfam" id="PF00662"/>
    </source>
</evidence>
<sequence>MNVFFLPLFIIFVGGVLPLFLYRKFVVMKLMSIALIGAGSFMGVLSALIMLMHGDKYILLYKYFDIFPISFKGDSLSAFFMVVIYSVSVLSVIYSFHYMDKPEKAFRTAVNYFFYSLLIISMVLVVNANNIITFAFSWEIMSLSSYFLVIYDYQNVETRKAGYTYLIFTHIGAMLIFAAFGVIYAFTGELGFEHISSIPFTAKVVVFLLSFAGFGSKAGIFPLHTWLPYAHPAAPSHISAVMSGVMIKMGIYGIVKMYSLLDTSAAIFGYIVLIFGVTSGVLGVVYALGQHDLKKLLAYHSVENIGIILAGIGIGMIGVSIGNSAMSILGFTGGLLHVLNHSIFKSLLFMGAGSVLHKAKTKSIEQLGGLLKNMKITGITFLIGSLAISGLPPFNGFISEFLIYIGSFKGISHNGISYIFSILAIISLAVIGGLASACFTKVVGIVFLGEPRSQNASKALENGFSMLIPMVILAIICIGIGVFPEVFVNMAFKGVQSLQLVSEDIQINDFLSITGRISFIAVLFFIILIFILIFRTLVYKGKNIIKTPTWDCGFSKPTFRMQYTGSSYASSIINFYKPFAPIKEDFNEIKELFPKKTHYHSEVIDIAEKYIIQPVVKQSLIFFDRLRWIQHGNIQLYIGYILLAIVVLLLLV</sequence>
<keyword evidence="5" id="KW-0560">Oxidoreductase</keyword>
<keyword evidence="12" id="KW-1185">Reference proteome</keyword>
<feature type="transmembrane region" description="Helical" evidence="8">
    <location>
        <begin position="76"/>
        <end position="97"/>
    </location>
</feature>
<feature type="transmembrane region" description="Helical" evidence="8">
    <location>
        <begin position="198"/>
        <end position="216"/>
    </location>
</feature>
<evidence type="ECO:0000313" key="12">
    <source>
        <dbReference type="Proteomes" id="UP000322876"/>
    </source>
</evidence>
<feature type="transmembrane region" description="Helical" evidence="8">
    <location>
        <begin position="517"/>
        <end position="538"/>
    </location>
</feature>
<keyword evidence="6 8" id="KW-0472">Membrane</keyword>
<proteinExistence type="predicted"/>
<feature type="transmembrane region" description="Helical" evidence="8">
    <location>
        <begin position="132"/>
        <end position="151"/>
    </location>
</feature>
<evidence type="ECO:0000256" key="6">
    <source>
        <dbReference type="ARBA" id="ARBA00023136"/>
    </source>
</evidence>
<dbReference type="GO" id="GO:0005886">
    <property type="term" value="C:plasma membrane"/>
    <property type="evidence" value="ECO:0007669"/>
    <property type="project" value="UniProtKB-SubCell"/>
</dbReference>
<dbReference type="InterPro" id="IPR052175">
    <property type="entry name" value="ComplexI-like_HydComp"/>
</dbReference>
<evidence type="ECO:0000256" key="3">
    <source>
        <dbReference type="ARBA" id="ARBA00022692"/>
    </source>
</evidence>
<feature type="transmembrane region" description="Helical" evidence="8">
    <location>
        <begin position="237"/>
        <end position="255"/>
    </location>
</feature>
<organism evidence="11 12">
    <name type="scientific">Deferribacter autotrophicus</name>
    <dbReference type="NCBI Taxonomy" id="500465"/>
    <lineage>
        <taxon>Bacteria</taxon>
        <taxon>Pseudomonadati</taxon>
        <taxon>Deferribacterota</taxon>
        <taxon>Deferribacteres</taxon>
        <taxon>Deferribacterales</taxon>
        <taxon>Deferribacteraceae</taxon>
        <taxon>Deferribacter</taxon>
    </lineage>
</organism>
<feature type="transmembrane region" description="Helical" evidence="8">
    <location>
        <begin position="301"/>
        <end position="322"/>
    </location>
</feature>
<dbReference type="InterPro" id="IPR001750">
    <property type="entry name" value="ND/Mrp_TM"/>
</dbReference>
<feature type="transmembrane region" description="Helical" evidence="8">
    <location>
        <begin position="634"/>
        <end position="651"/>
    </location>
</feature>
<keyword evidence="3 7" id="KW-0812">Transmembrane</keyword>
<dbReference type="AlphaFoldDB" id="A0A5A8F2D9"/>
<keyword evidence="2" id="KW-1003">Cell membrane</keyword>
<feature type="transmembrane region" description="Helical" evidence="8">
    <location>
        <begin position="109"/>
        <end position="126"/>
    </location>
</feature>
<dbReference type="PANTHER" id="PTHR42682">
    <property type="entry name" value="HYDROGENASE-4 COMPONENT F"/>
    <property type="match status" value="1"/>
</dbReference>
<dbReference type="GO" id="GO:0016491">
    <property type="term" value="F:oxidoreductase activity"/>
    <property type="evidence" value="ECO:0007669"/>
    <property type="project" value="UniProtKB-KW"/>
</dbReference>
<comment type="subcellular location">
    <subcellularLocation>
        <location evidence="1">Cell membrane</location>
        <topology evidence="1">Multi-pass membrane protein</topology>
    </subcellularLocation>
    <subcellularLocation>
        <location evidence="7">Membrane</location>
        <topology evidence="7">Multi-pass membrane protein</topology>
    </subcellularLocation>
</comment>
<dbReference type="RefSeq" id="WP_149266560.1">
    <property type="nucleotide sequence ID" value="NZ_VFJB01000005.1"/>
</dbReference>
<evidence type="ECO:0000259" key="9">
    <source>
        <dbReference type="Pfam" id="PF00361"/>
    </source>
</evidence>
<gene>
    <name evidence="11" type="ORF">FHQ18_07555</name>
</gene>
<feature type="transmembrane region" description="Helical" evidence="8">
    <location>
        <begin position="460"/>
        <end position="483"/>
    </location>
</feature>
<name>A0A5A8F2D9_9BACT</name>
<dbReference type="Proteomes" id="UP000322876">
    <property type="component" value="Unassembled WGS sequence"/>
</dbReference>
<feature type="transmembrane region" description="Helical" evidence="8">
    <location>
        <begin position="163"/>
        <end position="186"/>
    </location>
</feature>
<feature type="transmembrane region" description="Helical" evidence="8">
    <location>
        <begin position="376"/>
        <end position="398"/>
    </location>
</feature>
<feature type="transmembrane region" description="Helical" evidence="8">
    <location>
        <begin position="6"/>
        <end position="23"/>
    </location>
</feature>
<dbReference type="InterPro" id="IPR003918">
    <property type="entry name" value="NADH_UbQ_OxRdtase"/>
</dbReference>
<evidence type="ECO:0000256" key="5">
    <source>
        <dbReference type="ARBA" id="ARBA00023002"/>
    </source>
</evidence>
<accession>A0A5A8F2D9</accession>
<evidence type="ECO:0000256" key="1">
    <source>
        <dbReference type="ARBA" id="ARBA00004651"/>
    </source>
</evidence>
<reference evidence="11 12" key="1">
    <citation type="submission" date="2019-06" db="EMBL/GenBank/DDBJ databases">
        <title>Genomic insights into carbon and energy metabolism of Deferribacter autotrophicus revealed new metabolic traits in the phylum Deferribacteres.</title>
        <authorList>
            <person name="Slobodkin A.I."/>
            <person name="Slobodkina G.B."/>
            <person name="Allioux M."/>
            <person name="Alain K."/>
            <person name="Jebbar M."/>
            <person name="Shadrin V."/>
            <person name="Kublanov I.V."/>
            <person name="Toshchakov S.V."/>
            <person name="Bonch-Osmolovskaya E.A."/>
        </authorList>
    </citation>
    <scope>NUCLEOTIDE SEQUENCE [LARGE SCALE GENOMIC DNA]</scope>
    <source>
        <strain evidence="11 12">SL50</strain>
    </source>
</reference>
<evidence type="ECO:0000256" key="7">
    <source>
        <dbReference type="RuleBase" id="RU000320"/>
    </source>
</evidence>
<keyword evidence="4 8" id="KW-1133">Transmembrane helix</keyword>
<comment type="caution">
    <text evidence="11">The sequence shown here is derived from an EMBL/GenBank/DDBJ whole genome shotgun (WGS) entry which is preliminary data.</text>
</comment>
<evidence type="ECO:0000256" key="2">
    <source>
        <dbReference type="ARBA" id="ARBA00022475"/>
    </source>
</evidence>
<dbReference type="InterPro" id="IPR001516">
    <property type="entry name" value="Proton_antipo_N"/>
</dbReference>
<evidence type="ECO:0000313" key="11">
    <source>
        <dbReference type="EMBL" id="KAA0258240.1"/>
    </source>
</evidence>
<dbReference type="PRINTS" id="PR01437">
    <property type="entry name" value="NUOXDRDTASE4"/>
</dbReference>
<feature type="domain" description="NADH-Ubiquinone oxidoreductase (complex I) chain 5 N-terminal" evidence="10">
    <location>
        <begin position="68"/>
        <end position="101"/>
    </location>
</feature>
<protein>
    <submittedName>
        <fullName evidence="11">Hydrogenase</fullName>
    </submittedName>
</protein>
<feature type="transmembrane region" description="Helical" evidence="8">
    <location>
        <begin position="30"/>
        <end position="52"/>
    </location>
</feature>
<evidence type="ECO:0000256" key="8">
    <source>
        <dbReference type="SAM" id="Phobius"/>
    </source>
</evidence>
<dbReference type="Pfam" id="PF00361">
    <property type="entry name" value="Proton_antipo_M"/>
    <property type="match status" value="1"/>
</dbReference>
<feature type="transmembrane region" description="Helical" evidence="8">
    <location>
        <begin position="334"/>
        <end position="356"/>
    </location>
</feature>
<dbReference type="EMBL" id="VFJB01000005">
    <property type="protein sequence ID" value="KAA0258240.1"/>
    <property type="molecule type" value="Genomic_DNA"/>
</dbReference>
<feature type="domain" description="NADH:quinone oxidoreductase/Mrp antiporter transmembrane" evidence="9">
    <location>
        <begin position="128"/>
        <end position="423"/>
    </location>
</feature>
<dbReference type="Pfam" id="PF00662">
    <property type="entry name" value="Proton_antipo_N"/>
    <property type="match status" value="1"/>
</dbReference>
<dbReference type="OrthoDB" id="9781596at2"/>
<evidence type="ECO:0000256" key="4">
    <source>
        <dbReference type="ARBA" id="ARBA00022989"/>
    </source>
</evidence>
<dbReference type="GO" id="GO:0008137">
    <property type="term" value="F:NADH dehydrogenase (ubiquinone) activity"/>
    <property type="evidence" value="ECO:0007669"/>
    <property type="project" value="InterPro"/>
</dbReference>
<feature type="transmembrane region" description="Helical" evidence="8">
    <location>
        <begin position="418"/>
        <end position="448"/>
    </location>
</feature>